<evidence type="ECO:0000313" key="5">
    <source>
        <dbReference type="Proteomes" id="UP000248917"/>
    </source>
</evidence>
<dbReference type="RefSeq" id="WP_111392794.1">
    <property type="nucleotide sequence ID" value="NZ_QKTX01000006.1"/>
</dbReference>
<dbReference type="Pfam" id="PF07495">
    <property type="entry name" value="Y_Y_Y"/>
    <property type="match status" value="1"/>
</dbReference>
<dbReference type="AlphaFoldDB" id="A0A326RUR4"/>
<accession>A0A326RUR4</accession>
<dbReference type="InterPro" id="IPR036388">
    <property type="entry name" value="WH-like_DNA-bd_sf"/>
</dbReference>
<keyword evidence="2" id="KW-0812">Transmembrane</keyword>
<keyword evidence="5" id="KW-1185">Reference proteome</keyword>
<evidence type="ECO:0000256" key="2">
    <source>
        <dbReference type="SAM" id="Phobius"/>
    </source>
</evidence>
<organism evidence="4 5">
    <name type="scientific">Algoriphagus aquaeductus</name>
    <dbReference type="NCBI Taxonomy" id="475299"/>
    <lineage>
        <taxon>Bacteria</taxon>
        <taxon>Pseudomonadati</taxon>
        <taxon>Bacteroidota</taxon>
        <taxon>Cytophagia</taxon>
        <taxon>Cytophagales</taxon>
        <taxon>Cyclobacteriaceae</taxon>
        <taxon>Algoriphagus</taxon>
    </lineage>
</organism>
<dbReference type="Gene3D" id="2.130.10.10">
    <property type="entry name" value="YVTN repeat-like/Quinoprotein amine dehydrogenase"/>
    <property type="match status" value="2"/>
</dbReference>
<dbReference type="InterPro" id="IPR011110">
    <property type="entry name" value="Reg_prop"/>
</dbReference>
<dbReference type="EMBL" id="QKTX01000006">
    <property type="protein sequence ID" value="PZV83558.1"/>
    <property type="molecule type" value="Genomic_DNA"/>
</dbReference>
<dbReference type="Proteomes" id="UP000248917">
    <property type="component" value="Unassembled WGS sequence"/>
</dbReference>
<sequence length="960" mass="109931">MNRGIIGWFFFVLGFSLVVPKVEAQNSSSLRGLPFIVHYEASDYKAGIQNFDIVQDEMGRILVANNLGLLEFDGKVWNRYGLSNTKVRTAVWSKSGRVYVGSQADFGYLSGDSRGEMKYISLADSLSVGWRGFDETWKVFEIDGVVFFCTFKGVFKYENEKLEPIGFDHRLDISFKVNNLILTQVPGLGLHLLEKDGFKLIRNGDFFADKRVSNVLPFEQGKWLISTFGHGLFVYDGEIKPLSLPSGFWKNEYLINHCQRLKNGTIALGTQNAGLFVVDSSGNLILHLDKTSGLVDLTINYIYEDQDGGLWLAMNNGISRVDLNSPFSWIDDKMGLAGSGYAALKVGDQVYLGTNNGLFLLKDQSVRLIPGTEGQVYSIQLIRDKIILGHHNGTFLIENGKASMLASEQGAWILRGHPQIPDLFIQGTYTGLNLFQWKDGSLAFVRKLNGFGESSRVMEFDGNTLWVAHGYKGVFRVRLNDDWTEVIEQKLYNSQQGFPNDVLINVFKIYNRLVFTANGGFYGYDMQSDRFFPLNEYNDLFGYGTVIADLEPDVLGNIYFIEQAQLGLMKKGANQQLSLHTSTFGKVQRLWNDDLANITVLDHQNILIGGKKGFIHYQPSLDIPHNQPGKVFFREIINRGANWDTLYRGHGQADLLREPLVFPFAQNSFSFDFVSPHFESGNEVQYQFFLENYDQEWSDWTGESKKEFTNLREGDYQFRVKAKTLFGEVTEEAVFAFSIKPPFYRSHLAYLFYFCALLGVFYAGFKWVDRRYKKKTKLLEIEKKKAIQQKDDEIESITQRSEEEIMRLKNEQLQSEIDFKNQELTSSAMHLIQKNKLLQDIKNALKNLTTEEKNKPLNSQLNRLVKNIDRDLEGGDEWNRFSENFDQVHGNFITKLKEKYPQLTSQEIKFSAYIRMNLNTKEIANLLGISVRGVEIGRYRVRKKLGLSRQENLSDFLLRF</sequence>
<dbReference type="Pfam" id="PF07494">
    <property type="entry name" value="Reg_prop"/>
    <property type="match status" value="1"/>
</dbReference>
<feature type="transmembrane region" description="Helical" evidence="2">
    <location>
        <begin position="748"/>
        <end position="768"/>
    </location>
</feature>
<dbReference type="InterPro" id="IPR016032">
    <property type="entry name" value="Sig_transdc_resp-reg_C-effctor"/>
</dbReference>
<dbReference type="OrthoDB" id="9806995at2"/>
<evidence type="ECO:0000259" key="3">
    <source>
        <dbReference type="Pfam" id="PF07495"/>
    </source>
</evidence>
<dbReference type="InterPro" id="IPR011123">
    <property type="entry name" value="Y_Y_Y"/>
</dbReference>
<reference evidence="4 5" key="1">
    <citation type="submission" date="2018-06" db="EMBL/GenBank/DDBJ databases">
        <title>Genomic Encyclopedia of Archaeal and Bacterial Type Strains, Phase II (KMG-II): from individual species to whole genera.</title>
        <authorList>
            <person name="Goeker M."/>
        </authorList>
    </citation>
    <scope>NUCLEOTIDE SEQUENCE [LARGE SCALE GENOMIC DNA]</scope>
    <source>
        <strain evidence="4 5">T4</strain>
    </source>
</reference>
<keyword evidence="2" id="KW-0472">Membrane</keyword>
<protein>
    <submittedName>
        <fullName evidence="4">YXYXY domain-containing protein</fullName>
    </submittedName>
</protein>
<dbReference type="SUPFAM" id="SSF46894">
    <property type="entry name" value="C-terminal effector domain of the bipartite response regulators"/>
    <property type="match status" value="1"/>
</dbReference>
<dbReference type="InterPro" id="IPR015943">
    <property type="entry name" value="WD40/YVTN_repeat-like_dom_sf"/>
</dbReference>
<evidence type="ECO:0000313" key="4">
    <source>
        <dbReference type="EMBL" id="PZV83558.1"/>
    </source>
</evidence>
<dbReference type="SUPFAM" id="SSF63829">
    <property type="entry name" value="Calcium-dependent phosphotriesterase"/>
    <property type="match status" value="1"/>
</dbReference>
<keyword evidence="1" id="KW-0175">Coiled coil</keyword>
<dbReference type="GO" id="GO:0003677">
    <property type="term" value="F:DNA binding"/>
    <property type="evidence" value="ECO:0007669"/>
    <property type="project" value="InterPro"/>
</dbReference>
<dbReference type="Gene3D" id="1.10.10.10">
    <property type="entry name" value="Winged helix-like DNA-binding domain superfamily/Winged helix DNA-binding domain"/>
    <property type="match status" value="1"/>
</dbReference>
<gene>
    <name evidence="4" type="ORF">CLV31_106175</name>
</gene>
<keyword evidence="2" id="KW-1133">Transmembrane helix</keyword>
<evidence type="ECO:0000256" key="1">
    <source>
        <dbReference type="SAM" id="Coils"/>
    </source>
</evidence>
<feature type="coiled-coil region" evidence="1">
    <location>
        <begin position="803"/>
        <end position="854"/>
    </location>
</feature>
<name>A0A326RUR4_9BACT</name>
<proteinExistence type="predicted"/>
<feature type="domain" description="Two component regulator three Y" evidence="3">
    <location>
        <begin position="678"/>
        <end position="735"/>
    </location>
</feature>
<dbReference type="InterPro" id="IPR013783">
    <property type="entry name" value="Ig-like_fold"/>
</dbReference>
<dbReference type="Gene3D" id="2.60.40.10">
    <property type="entry name" value="Immunoglobulins"/>
    <property type="match status" value="1"/>
</dbReference>
<dbReference type="GO" id="GO:0006355">
    <property type="term" value="P:regulation of DNA-templated transcription"/>
    <property type="evidence" value="ECO:0007669"/>
    <property type="project" value="InterPro"/>
</dbReference>
<comment type="caution">
    <text evidence="4">The sequence shown here is derived from an EMBL/GenBank/DDBJ whole genome shotgun (WGS) entry which is preliminary data.</text>
</comment>